<sequence length="270" mass="29644">MDYRRMRSVPTNILGVAVRWARLLFAASNVDNPNPSLRGSTSSSPSQSVANANSLSILLEQKFSELTNRIQPPDFESSCSSSRCLEETVPSSVGSRGPSADHDKGIQEVSDAIESFVCSFEQVDRSWNTEGDATSSVMGKEVDFQQPSPVSILETSFESGSRDGISTNDDSKDCSSSSPRDQDMIKWLCAKEFPTPDDESEFSNSGRSSFSMELDSKLPASYAMCSDISGDWEIGYIGDIIGNVGHILMEIFLAPRKESDRPTRFEELEE</sequence>
<gene>
    <name evidence="1" type="ORF">MLD38_017810</name>
</gene>
<evidence type="ECO:0000313" key="1">
    <source>
        <dbReference type="EMBL" id="KAI4369366.1"/>
    </source>
</evidence>
<proteinExistence type="predicted"/>
<name>A0ACB9QUZ1_9MYRT</name>
<dbReference type="Proteomes" id="UP001057402">
    <property type="component" value="Chromosome 5"/>
</dbReference>
<dbReference type="EMBL" id="CM042884">
    <property type="protein sequence ID" value="KAI4369366.1"/>
    <property type="molecule type" value="Genomic_DNA"/>
</dbReference>
<comment type="caution">
    <text evidence="1">The sequence shown here is derived from an EMBL/GenBank/DDBJ whole genome shotgun (WGS) entry which is preliminary data.</text>
</comment>
<evidence type="ECO:0000313" key="2">
    <source>
        <dbReference type="Proteomes" id="UP001057402"/>
    </source>
</evidence>
<organism evidence="1 2">
    <name type="scientific">Melastoma candidum</name>
    <dbReference type="NCBI Taxonomy" id="119954"/>
    <lineage>
        <taxon>Eukaryota</taxon>
        <taxon>Viridiplantae</taxon>
        <taxon>Streptophyta</taxon>
        <taxon>Embryophyta</taxon>
        <taxon>Tracheophyta</taxon>
        <taxon>Spermatophyta</taxon>
        <taxon>Magnoliopsida</taxon>
        <taxon>eudicotyledons</taxon>
        <taxon>Gunneridae</taxon>
        <taxon>Pentapetalae</taxon>
        <taxon>rosids</taxon>
        <taxon>malvids</taxon>
        <taxon>Myrtales</taxon>
        <taxon>Melastomataceae</taxon>
        <taxon>Melastomatoideae</taxon>
        <taxon>Melastomateae</taxon>
        <taxon>Melastoma</taxon>
    </lineage>
</organism>
<keyword evidence="2" id="KW-1185">Reference proteome</keyword>
<protein>
    <submittedName>
        <fullName evidence="1">Uncharacterized protein</fullName>
    </submittedName>
</protein>
<reference evidence="2" key="1">
    <citation type="journal article" date="2023" name="Front. Plant Sci.">
        <title>Chromosomal-level genome assembly of Melastoma candidum provides insights into trichome evolution.</title>
        <authorList>
            <person name="Zhong Y."/>
            <person name="Wu W."/>
            <person name="Sun C."/>
            <person name="Zou P."/>
            <person name="Liu Y."/>
            <person name="Dai S."/>
            <person name="Zhou R."/>
        </authorList>
    </citation>
    <scope>NUCLEOTIDE SEQUENCE [LARGE SCALE GENOMIC DNA]</scope>
</reference>
<accession>A0ACB9QUZ1</accession>